<evidence type="ECO:0000256" key="3">
    <source>
        <dbReference type="ARBA" id="ARBA00001954"/>
    </source>
</evidence>
<dbReference type="GO" id="GO:0008270">
    <property type="term" value="F:zinc ion binding"/>
    <property type="evidence" value="ECO:0007669"/>
    <property type="project" value="UniProtKB-KW"/>
</dbReference>
<evidence type="ECO:0000256" key="8">
    <source>
        <dbReference type="ARBA" id="ARBA00022723"/>
    </source>
</evidence>
<comment type="pathway">
    <text evidence="5">Secondary metabolite metabolism; methylglyoxal degradation; (R)-lactate from methylglyoxal: step 2/2.</text>
</comment>
<name>A0AAD9WSA2_9ROSI</name>
<evidence type="ECO:0000256" key="2">
    <source>
        <dbReference type="ARBA" id="ARBA00001947"/>
    </source>
</evidence>
<comment type="catalytic activity">
    <reaction evidence="1">
        <text>an S-(2-hydroxyacyl)glutathione + H2O = a 2-hydroxy carboxylate + glutathione + H(+)</text>
        <dbReference type="Rhea" id="RHEA:21864"/>
        <dbReference type="ChEBI" id="CHEBI:15377"/>
        <dbReference type="ChEBI" id="CHEBI:15378"/>
        <dbReference type="ChEBI" id="CHEBI:57925"/>
        <dbReference type="ChEBI" id="CHEBI:58896"/>
        <dbReference type="ChEBI" id="CHEBI:71261"/>
        <dbReference type="EC" id="3.1.2.6"/>
    </reaction>
</comment>
<evidence type="ECO:0000256" key="4">
    <source>
        <dbReference type="ARBA" id="ARBA00001965"/>
    </source>
</evidence>
<feature type="chain" id="PRO_5042063228" description="hydroxyacylglutathione hydrolase" evidence="14">
    <location>
        <begin position="18"/>
        <end position="864"/>
    </location>
</feature>
<dbReference type="GO" id="GO:0019243">
    <property type="term" value="P:methylglyoxal catabolic process to D-lactate via S-lactoyl-glutathione"/>
    <property type="evidence" value="ECO:0007669"/>
    <property type="project" value="InterPro"/>
</dbReference>
<feature type="domain" description="SWIM-type" evidence="15">
    <location>
        <begin position="391"/>
        <end position="423"/>
    </location>
</feature>
<protein>
    <recommendedName>
        <fullName evidence="7">hydroxyacylglutathione hydrolase</fullName>
        <ecNumber evidence="7">3.1.2.6</ecNumber>
    </recommendedName>
    <alternativeName>
        <fullName evidence="11">Glyoxalase II</fullName>
    </alternativeName>
</protein>
<dbReference type="EMBL" id="JANJYI010000007">
    <property type="protein sequence ID" value="KAK2641894.1"/>
    <property type="molecule type" value="Genomic_DNA"/>
</dbReference>
<keyword evidence="8" id="KW-0479">Metal-binding</keyword>
<gene>
    <name evidence="16" type="ORF">Ddye_023657</name>
</gene>
<dbReference type="InterPro" id="IPR036866">
    <property type="entry name" value="RibonucZ/Hydroxyglut_hydro"/>
</dbReference>
<evidence type="ECO:0000313" key="17">
    <source>
        <dbReference type="Proteomes" id="UP001280121"/>
    </source>
</evidence>
<keyword evidence="10" id="KW-0862">Zinc</keyword>
<evidence type="ECO:0000256" key="7">
    <source>
        <dbReference type="ARBA" id="ARBA00011917"/>
    </source>
</evidence>
<dbReference type="PROSITE" id="PS50966">
    <property type="entry name" value="ZF_SWIM"/>
    <property type="match status" value="1"/>
</dbReference>
<reference evidence="16" key="1">
    <citation type="journal article" date="2023" name="Plant J.">
        <title>Genome sequences and population genomics provide insights into the demographic history, inbreeding, and mutation load of two 'living fossil' tree species of Dipteronia.</title>
        <authorList>
            <person name="Feng Y."/>
            <person name="Comes H.P."/>
            <person name="Chen J."/>
            <person name="Zhu S."/>
            <person name="Lu R."/>
            <person name="Zhang X."/>
            <person name="Li P."/>
            <person name="Qiu J."/>
            <person name="Olsen K.M."/>
            <person name="Qiu Y."/>
        </authorList>
    </citation>
    <scope>NUCLEOTIDE SEQUENCE</scope>
    <source>
        <strain evidence="16">KIB01</strain>
    </source>
</reference>
<dbReference type="FunFam" id="3.60.15.10:FF:000019">
    <property type="entry name" value="Hydroxyacylglutathione hydrolase, mitochondrial"/>
    <property type="match status" value="1"/>
</dbReference>
<dbReference type="InterPro" id="IPR035680">
    <property type="entry name" value="Clx_II_MBL"/>
</dbReference>
<feature type="signal peptide" evidence="14">
    <location>
        <begin position="1"/>
        <end position="17"/>
    </location>
</feature>
<evidence type="ECO:0000313" key="16">
    <source>
        <dbReference type="EMBL" id="KAK2641894.1"/>
    </source>
</evidence>
<evidence type="ECO:0000256" key="10">
    <source>
        <dbReference type="ARBA" id="ARBA00022833"/>
    </source>
</evidence>
<evidence type="ECO:0000259" key="15">
    <source>
        <dbReference type="PROSITE" id="PS50966"/>
    </source>
</evidence>
<evidence type="ECO:0000256" key="5">
    <source>
        <dbReference type="ARBA" id="ARBA00004963"/>
    </source>
</evidence>
<accession>A0AAD9WSA2</accession>
<dbReference type="SMART" id="SM00849">
    <property type="entry name" value="Lactamase_B"/>
    <property type="match status" value="1"/>
</dbReference>
<evidence type="ECO:0000256" key="14">
    <source>
        <dbReference type="SAM" id="SignalP"/>
    </source>
</evidence>
<dbReference type="Pfam" id="PF16123">
    <property type="entry name" value="HAGH_C"/>
    <property type="match status" value="1"/>
</dbReference>
<dbReference type="CDD" id="cd07723">
    <property type="entry name" value="hydroxyacylglutathione_hydrolase_MBL-fold"/>
    <property type="match status" value="1"/>
</dbReference>
<evidence type="ECO:0000256" key="9">
    <source>
        <dbReference type="ARBA" id="ARBA00022801"/>
    </source>
</evidence>
<keyword evidence="14" id="KW-0732">Signal</keyword>
<proteinExistence type="inferred from homology"/>
<dbReference type="InterPro" id="IPR050110">
    <property type="entry name" value="Glyoxalase_II_hydrolase"/>
</dbReference>
<dbReference type="Gene3D" id="3.60.15.10">
    <property type="entry name" value="Ribonuclease Z/Hydroxyacylglutathione hydrolase-like"/>
    <property type="match status" value="1"/>
</dbReference>
<sequence length="864" mass="96186">MLLATTVAATTITTTTATGTITTIGTTTTTATATATATAYPLYPHSTPTITTAVTIASTSASAFATATATATATGIDIIVDDVATATTATTATNATSTAATTMKYSCDSEQNDDKDDDGGSEEHNTHNEVSIIDEESIEVDDGITQECMDCFEGYQSKTDDEYFTNSELEPDQFEKLVKSNLSIDVKVICDLLMECYKVSVDIRRLYRAKKKALKKLAKDHAKCFGYLRRYCTRHIYANFKLTYKGDHYKKLFWRATRSTNIYDFKTGMEEICTINLAAKKCLMDIDSQHWSRYAYDRVIRCEHVTNNMIKAFNSMLSIHRAVSYLDLLEFIRRMVMRKFNDRNEKCSRWCSVLPPRVHSKILLHSRKSRTLTMITTGNMKYELIGASEGYVVKMREYTCECGSCQVSGIPCCHTMAAIRHYCGRVVKDKVVEFVHISLTKSAYMQTYVGMIHPIPDQKRCPEVLACIINPGVTELMNPPPHSVQLGRLKKQRKREPDEAPKVMRSGTVICKLCHQADHNKRSCRHRHDKEVEREMQTIAKASSAAMASFSCSRSRSGLCVLPGPRQLCIRKGLLYGLMHLLSLPFKTLRGASRTLRVAEFCSVTNMSSSLQIELVPCLRDNYAYLLHDVDTGTVGVVDPSESVPIIDALSRKNRNLTYILNTHHHHDHTGGNLELKARYGAKVIGSGKDRDRIPGIDIALNDGDKWMFAGHEVHVIETPGHTRGHISFHFPGSGAIFTGDTLFSLSCGKLFEGSPEQMHSSLEKIMSLPDDTSIYCGHEYTLSNSKFALSIEPKNETLKSYAAHVAQLRSKGLPTIPTTLKMEKSCNPFLRTSSVEIRQALGIADTANDSEALGVIRQAKDNF</sequence>
<dbReference type="GO" id="GO:0004416">
    <property type="term" value="F:hydroxyacylglutathione hydrolase activity"/>
    <property type="evidence" value="ECO:0007669"/>
    <property type="project" value="UniProtKB-EC"/>
</dbReference>
<dbReference type="NCBIfam" id="TIGR03413">
    <property type="entry name" value="GSH_gloB"/>
    <property type="match status" value="1"/>
</dbReference>
<evidence type="ECO:0000256" key="6">
    <source>
        <dbReference type="ARBA" id="ARBA00006759"/>
    </source>
</evidence>
<comment type="cofactor">
    <cofactor evidence="3">
        <name>Fe(2+)</name>
        <dbReference type="ChEBI" id="CHEBI:29033"/>
    </cofactor>
</comment>
<dbReference type="PANTHER" id="PTHR43705:SF1">
    <property type="entry name" value="HYDROXYACYLGLUTATHIONE HYDROLASE GLOB"/>
    <property type="match status" value="1"/>
</dbReference>
<dbReference type="HAMAP" id="MF_01374">
    <property type="entry name" value="Glyoxalase_2"/>
    <property type="match status" value="1"/>
</dbReference>
<keyword evidence="17" id="KW-1185">Reference proteome</keyword>
<feature type="region of interest" description="Disordered" evidence="13">
    <location>
        <begin position="106"/>
        <end position="130"/>
    </location>
</feature>
<dbReference type="EC" id="3.1.2.6" evidence="7"/>
<keyword evidence="9" id="KW-0378">Hydrolase</keyword>
<dbReference type="Pfam" id="PF00753">
    <property type="entry name" value="Lactamase_B"/>
    <property type="match status" value="1"/>
</dbReference>
<dbReference type="InterPro" id="IPR017782">
    <property type="entry name" value="Hydroxyacylglutathione_Hdrlase"/>
</dbReference>
<dbReference type="Proteomes" id="UP001280121">
    <property type="component" value="Unassembled WGS sequence"/>
</dbReference>
<evidence type="ECO:0000256" key="12">
    <source>
        <dbReference type="PROSITE-ProRule" id="PRU00325"/>
    </source>
</evidence>
<keyword evidence="12" id="KW-0863">Zinc-finger</keyword>
<comment type="similarity">
    <text evidence="6">Belongs to the metallo-beta-lactamase superfamily. Glyoxalase II family.</text>
</comment>
<evidence type="ECO:0000256" key="11">
    <source>
        <dbReference type="ARBA" id="ARBA00031044"/>
    </source>
</evidence>
<evidence type="ECO:0000256" key="13">
    <source>
        <dbReference type="SAM" id="MobiDB-lite"/>
    </source>
</evidence>
<dbReference type="InterPro" id="IPR001279">
    <property type="entry name" value="Metallo-B-lactamas"/>
</dbReference>
<comment type="caution">
    <text evidence="16">The sequence shown here is derived from an EMBL/GenBank/DDBJ whole genome shotgun (WGS) entry which is preliminary data.</text>
</comment>
<dbReference type="AlphaFoldDB" id="A0AAD9WSA2"/>
<dbReference type="PANTHER" id="PTHR43705">
    <property type="entry name" value="HYDROXYACYLGLUTATHIONE HYDROLASE"/>
    <property type="match status" value="1"/>
</dbReference>
<comment type="cofactor">
    <cofactor evidence="4">
        <name>Fe(3+)</name>
        <dbReference type="ChEBI" id="CHEBI:29034"/>
    </cofactor>
</comment>
<feature type="compositionally biased region" description="Acidic residues" evidence="13">
    <location>
        <begin position="110"/>
        <end position="120"/>
    </location>
</feature>
<comment type="cofactor">
    <cofactor evidence="2">
        <name>Zn(2+)</name>
        <dbReference type="ChEBI" id="CHEBI:29105"/>
    </cofactor>
</comment>
<organism evidence="16 17">
    <name type="scientific">Dipteronia dyeriana</name>
    <dbReference type="NCBI Taxonomy" id="168575"/>
    <lineage>
        <taxon>Eukaryota</taxon>
        <taxon>Viridiplantae</taxon>
        <taxon>Streptophyta</taxon>
        <taxon>Embryophyta</taxon>
        <taxon>Tracheophyta</taxon>
        <taxon>Spermatophyta</taxon>
        <taxon>Magnoliopsida</taxon>
        <taxon>eudicotyledons</taxon>
        <taxon>Gunneridae</taxon>
        <taxon>Pentapetalae</taxon>
        <taxon>rosids</taxon>
        <taxon>malvids</taxon>
        <taxon>Sapindales</taxon>
        <taxon>Sapindaceae</taxon>
        <taxon>Hippocastanoideae</taxon>
        <taxon>Acereae</taxon>
        <taxon>Dipteronia</taxon>
    </lineage>
</organism>
<evidence type="ECO:0000256" key="1">
    <source>
        <dbReference type="ARBA" id="ARBA00001623"/>
    </source>
</evidence>
<dbReference type="InterPro" id="IPR032282">
    <property type="entry name" value="HAGH_C"/>
</dbReference>
<dbReference type="InterPro" id="IPR007527">
    <property type="entry name" value="Znf_SWIM"/>
</dbReference>
<dbReference type="SUPFAM" id="SSF56281">
    <property type="entry name" value="Metallo-hydrolase/oxidoreductase"/>
    <property type="match status" value="1"/>
</dbReference>